<dbReference type="InterPro" id="IPR002364">
    <property type="entry name" value="Quin_OxRdtase/zeta-crystal_CS"/>
</dbReference>
<dbReference type="PROSITE" id="PS01162">
    <property type="entry name" value="QOR_ZETA_CRYSTAL"/>
    <property type="match status" value="1"/>
</dbReference>
<feature type="domain" description="Enoyl reductase (ER)" evidence="1">
    <location>
        <begin position="464"/>
        <end position="794"/>
    </location>
</feature>
<dbReference type="Gene3D" id="3.90.180.10">
    <property type="entry name" value="Medium-chain alcohol dehydrogenases, catalytic domain"/>
    <property type="match status" value="1"/>
</dbReference>
<accession>A0A1Y2ALK8</accession>
<dbReference type="STRING" id="329046.A0A1Y2ALK8"/>
<evidence type="ECO:0000259" key="1">
    <source>
        <dbReference type="SMART" id="SM00829"/>
    </source>
</evidence>
<dbReference type="InterPro" id="IPR020843">
    <property type="entry name" value="ER"/>
</dbReference>
<evidence type="ECO:0000313" key="3">
    <source>
        <dbReference type="Proteomes" id="UP000193642"/>
    </source>
</evidence>
<dbReference type="GO" id="GO:0016491">
    <property type="term" value="F:oxidoreductase activity"/>
    <property type="evidence" value="ECO:0007669"/>
    <property type="project" value="InterPro"/>
</dbReference>
<dbReference type="InterPro" id="IPR052733">
    <property type="entry name" value="Chloroplast_QOR"/>
</dbReference>
<dbReference type="Pfam" id="PF08240">
    <property type="entry name" value="ADH_N"/>
    <property type="match status" value="1"/>
</dbReference>
<dbReference type="PANTHER" id="PTHR44013">
    <property type="entry name" value="ZINC-TYPE ALCOHOL DEHYDROGENASE-LIKE PROTEIN C16A3.02C"/>
    <property type="match status" value="1"/>
</dbReference>
<dbReference type="SMART" id="SM00829">
    <property type="entry name" value="PKS_ER"/>
    <property type="match status" value="1"/>
</dbReference>
<dbReference type="InterPro" id="IPR013154">
    <property type="entry name" value="ADH-like_N"/>
</dbReference>
<dbReference type="EMBL" id="MCGO01000160">
    <property type="protein sequence ID" value="ORY23459.1"/>
    <property type="molecule type" value="Genomic_DNA"/>
</dbReference>
<dbReference type="PANTHER" id="PTHR44013:SF1">
    <property type="entry name" value="ZINC-TYPE ALCOHOL DEHYDROGENASE-LIKE PROTEIN C16A3.02C"/>
    <property type="match status" value="1"/>
</dbReference>
<name>A0A1Y2ALK8_9FUNG</name>
<organism evidence="2 3">
    <name type="scientific">Rhizoclosmatium globosum</name>
    <dbReference type="NCBI Taxonomy" id="329046"/>
    <lineage>
        <taxon>Eukaryota</taxon>
        <taxon>Fungi</taxon>
        <taxon>Fungi incertae sedis</taxon>
        <taxon>Chytridiomycota</taxon>
        <taxon>Chytridiomycota incertae sedis</taxon>
        <taxon>Chytridiomycetes</taxon>
        <taxon>Chytridiales</taxon>
        <taxon>Chytriomycetaceae</taxon>
        <taxon>Rhizoclosmatium</taxon>
    </lineage>
</organism>
<dbReference type="AlphaFoldDB" id="A0A1Y2ALK8"/>
<dbReference type="CDD" id="cd08267">
    <property type="entry name" value="MDR1"/>
    <property type="match status" value="1"/>
</dbReference>
<dbReference type="SUPFAM" id="SSF51735">
    <property type="entry name" value="NAD(P)-binding Rossmann-fold domains"/>
    <property type="match status" value="1"/>
</dbReference>
<dbReference type="InterPro" id="IPR036291">
    <property type="entry name" value="NAD(P)-bd_dom_sf"/>
</dbReference>
<dbReference type="OrthoDB" id="201656at2759"/>
<protein>
    <recommendedName>
        <fullName evidence="1">Enoyl reductase (ER) domain-containing protein</fullName>
    </recommendedName>
</protein>
<evidence type="ECO:0000313" key="2">
    <source>
        <dbReference type="EMBL" id="ORY23459.1"/>
    </source>
</evidence>
<keyword evidence="3" id="KW-1185">Reference proteome</keyword>
<reference evidence="2 3" key="1">
    <citation type="submission" date="2016-07" db="EMBL/GenBank/DDBJ databases">
        <title>Pervasive Adenine N6-methylation of Active Genes in Fungi.</title>
        <authorList>
            <consortium name="DOE Joint Genome Institute"/>
            <person name="Mondo S.J."/>
            <person name="Dannebaum R.O."/>
            <person name="Kuo R.C."/>
            <person name="Labutti K."/>
            <person name="Haridas S."/>
            <person name="Kuo A."/>
            <person name="Salamov A."/>
            <person name="Ahrendt S.R."/>
            <person name="Lipzen A."/>
            <person name="Sullivan W."/>
            <person name="Andreopoulos W.B."/>
            <person name="Clum A."/>
            <person name="Lindquist E."/>
            <person name="Daum C."/>
            <person name="Ramamoorthy G.K."/>
            <person name="Gryganskyi A."/>
            <person name="Culley D."/>
            <person name="Magnuson J.K."/>
            <person name="James T.Y."/>
            <person name="O'Malley M.A."/>
            <person name="Stajich J.E."/>
            <person name="Spatafora J.W."/>
            <person name="Visel A."/>
            <person name="Grigoriev I.V."/>
        </authorList>
    </citation>
    <scope>NUCLEOTIDE SEQUENCE [LARGE SCALE GENOMIC DNA]</scope>
    <source>
        <strain evidence="2 3">JEL800</strain>
    </source>
</reference>
<proteinExistence type="predicted"/>
<dbReference type="InterPro" id="IPR011032">
    <property type="entry name" value="GroES-like_sf"/>
</dbReference>
<gene>
    <name evidence="2" type="ORF">BCR33DRAFT_775280</name>
</gene>
<dbReference type="Gene3D" id="3.40.50.720">
    <property type="entry name" value="NAD(P)-binding Rossmann-like Domain"/>
    <property type="match status" value="1"/>
</dbReference>
<dbReference type="SUPFAM" id="SSF50129">
    <property type="entry name" value="GroES-like"/>
    <property type="match status" value="1"/>
</dbReference>
<dbReference type="Pfam" id="PF13602">
    <property type="entry name" value="ADH_zinc_N_2"/>
    <property type="match status" value="1"/>
</dbReference>
<dbReference type="Proteomes" id="UP000193642">
    <property type="component" value="Unassembled WGS sequence"/>
</dbReference>
<comment type="caution">
    <text evidence="2">The sequence shown here is derived from an EMBL/GenBank/DDBJ whole genome shotgun (WGS) entry which is preliminary data.</text>
</comment>
<sequence>MLLNTVLNNVQSPEATDLPGSNLFHHARAAISEFAKGDNQIVENGHVYTSVLKLTELGDNFNSDWSLKGGVSSWKSWYRGAAVEYANIVGSLLNMEVTIRRGHGGAVYAVAEVALAFMKQLCPHIEVVIKSYLTNVPKTVMTESFKKLQSQCIHDEKVVLSLMTPITNSHLTEFAESLASERIQMVSRLVPHFLFVKRTGEWDQTTGSSTLGESAVESLLFAETIEGWAADCQLRPKLSNVDEAAISEFAKGDNQIVENGHVYTSVLKLTELGDNFNSDWSLKGGVSSWKSWYRGAAVEYANIVGSLLNMEVTIRRGHGGAVYAVAEVALAFMKQLCPHIEVVIKSYLTNVPKTVMTESFKKLQSQLLSSRAQVVGSLSGERDVDSLEIGEAADLLLSDFLLHQSLDGKVAIKPSLCFKSIVFVAAEYLKPLFAKPHHKQNHHFTAQKRTQNVSSTTITISGYGSPDVLTESTLPTPTLSNSDTSSVIVKVEAAGVNPVDYKVRQGDMAAVVSLPIPNAVLGIDYAGTVVEVGSAVKGIKVGDRVYGKTAGIKVFGTYAEYVKVSTVVDVVVKRPEGVSAQQAAGVGVCALTAYVGLVTYGGLSLKVEENKGKEVLVNGASGGVGIFAVQIAKILGAKVVAVASGKNKDFVTKTLGADEFVDYTAKPLKDQLTTKNQFDVFYDAVGMDEGKNWDLAQTILKPGGLFAASAPASHGPVSVGALAGMVGTIAWRAISSSRKYKFITSLPVDQFPNVAKWIEEGKVKLFTTVELPLSDVKKAHELSASGRTVGKIVLIP</sequence>
<dbReference type="GO" id="GO:0008270">
    <property type="term" value="F:zinc ion binding"/>
    <property type="evidence" value="ECO:0007669"/>
    <property type="project" value="InterPro"/>
</dbReference>